<dbReference type="GO" id="GO:0005737">
    <property type="term" value="C:cytoplasm"/>
    <property type="evidence" value="ECO:0007669"/>
    <property type="project" value="TreeGrafter"/>
</dbReference>
<evidence type="ECO:0000256" key="12">
    <source>
        <dbReference type="HAMAP-Rule" id="MF_00974"/>
    </source>
</evidence>
<dbReference type="InterPro" id="IPR006171">
    <property type="entry name" value="TOPRIM_dom"/>
</dbReference>
<keyword evidence="1 12" id="KW-0240">DNA-directed RNA polymerase</keyword>
<evidence type="ECO:0000256" key="5">
    <source>
        <dbReference type="ARBA" id="ARBA00022705"/>
    </source>
</evidence>
<dbReference type="SUPFAM" id="SSF57783">
    <property type="entry name" value="Zinc beta-ribbon"/>
    <property type="match status" value="1"/>
</dbReference>
<evidence type="ECO:0000256" key="1">
    <source>
        <dbReference type="ARBA" id="ARBA00022478"/>
    </source>
</evidence>
<comment type="catalytic activity">
    <reaction evidence="12">
        <text>ssDNA + n NTP = ssDNA/pppN(pN)n-1 hybrid + (n-1) diphosphate.</text>
        <dbReference type="EC" id="2.7.7.101"/>
    </reaction>
</comment>
<feature type="zinc finger region" description="CHC2-type" evidence="12 14">
    <location>
        <begin position="36"/>
        <end position="60"/>
    </location>
</feature>
<evidence type="ECO:0000256" key="13">
    <source>
        <dbReference type="PIRNR" id="PIRNR002811"/>
    </source>
</evidence>
<keyword evidence="10 12" id="KW-0238">DNA-binding</keyword>
<comment type="function">
    <text evidence="12 13">RNA polymerase that catalyzes the synthesis of short RNA molecules used as primers for DNA polymerase during DNA replication.</text>
</comment>
<keyword evidence="2 12" id="KW-0639">Primosome</keyword>
<keyword evidence="5 12" id="KW-0235">DNA replication</keyword>
<keyword evidence="15" id="KW-0175">Coiled coil</keyword>
<organism evidence="17 18">
    <name type="scientific">Candidatus Wildermuthbacteria bacterium RIFCSPHIGHO2_01_FULL_49_22b</name>
    <dbReference type="NCBI Taxonomy" id="1802448"/>
    <lineage>
        <taxon>Bacteria</taxon>
        <taxon>Candidatus Wildermuthiibacteriota</taxon>
    </lineage>
</organism>
<dbReference type="Gene3D" id="3.40.1360.10">
    <property type="match status" value="1"/>
</dbReference>
<dbReference type="SMART" id="SM00493">
    <property type="entry name" value="TOPRIM"/>
    <property type="match status" value="1"/>
</dbReference>
<evidence type="ECO:0000256" key="14">
    <source>
        <dbReference type="PIRSR" id="PIRSR002811-1"/>
    </source>
</evidence>
<evidence type="ECO:0000256" key="15">
    <source>
        <dbReference type="SAM" id="Coils"/>
    </source>
</evidence>
<dbReference type="PROSITE" id="PS50880">
    <property type="entry name" value="TOPRIM"/>
    <property type="match status" value="1"/>
</dbReference>
<comment type="similarity">
    <text evidence="12 13">Belongs to the DnaG primase family.</text>
</comment>
<dbReference type="AlphaFoldDB" id="A0A1G2QZE6"/>
<dbReference type="Pfam" id="PF01807">
    <property type="entry name" value="Zn_ribbon_DnaG"/>
    <property type="match status" value="1"/>
</dbReference>
<evidence type="ECO:0000256" key="3">
    <source>
        <dbReference type="ARBA" id="ARBA00022679"/>
    </source>
</evidence>
<evidence type="ECO:0000256" key="6">
    <source>
        <dbReference type="ARBA" id="ARBA00022723"/>
    </source>
</evidence>
<dbReference type="GO" id="GO:0000428">
    <property type="term" value="C:DNA-directed RNA polymerase complex"/>
    <property type="evidence" value="ECO:0007669"/>
    <property type="project" value="UniProtKB-KW"/>
</dbReference>
<keyword evidence="3 12" id="KW-0808">Transferase</keyword>
<dbReference type="InterPro" id="IPR013264">
    <property type="entry name" value="DNAG_N"/>
</dbReference>
<dbReference type="HAMAP" id="MF_00974">
    <property type="entry name" value="DNA_primase_DnaG"/>
    <property type="match status" value="1"/>
</dbReference>
<dbReference type="GO" id="GO:0006269">
    <property type="term" value="P:DNA replication, synthesis of primer"/>
    <property type="evidence" value="ECO:0007669"/>
    <property type="project" value="UniProtKB-UniRule"/>
</dbReference>
<comment type="cofactor">
    <cofactor evidence="12 13 14">
        <name>Zn(2+)</name>
        <dbReference type="ChEBI" id="CHEBI:29105"/>
    </cofactor>
    <text evidence="12 13 14">Binds 1 zinc ion per monomer.</text>
</comment>
<name>A0A1G2QZE6_9BACT</name>
<keyword evidence="8 12" id="KW-0862">Zinc</keyword>
<dbReference type="InterPro" id="IPR037068">
    <property type="entry name" value="DNA_primase_core_N_sf"/>
</dbReference>
<keyword evidence="7 12" id="KW-0863">Zinc-finger</keyword>
<dbReference type="Gene3D" id="3.90.580.10">
    <property type="entry name" value="Zinc finger, CHC2-type domain"/>
    <property type="match status" value="1"/>
</dbReference>
<evidence type="ECO:0000256" key="9">
    <source>
        <dbReference type="ARBA" id="ARBA00022842"/>
    </source>
</evidence>
<dbReference type="CDD" id="cd03364">
    <property type="entry name" value="TOPRIM_DnaG_primases"/>
    <property type="match status" value="1"/>
</dbReference>
<dbReference type="InterPro" id="IPR006295">
    <property type="entry name" value="DNA_primase_DnaG"/>
</dbReference>
<comment type="domain">
    <text evidence="12">Contains an N-terminal zinc-binding domain, a central core domain that contains the primase activity, and a C-terminal DnaB-binding domain.</text>
</comment>
<sequence length="586" mass="66081">MLQSPIEEVKNRLDIVQVVGEYLKLQKAGANFRALCPFHAEKGPSFFVTPARQMWHCFGCGIGGSVFDFVMHIEGLEFGDALRLLAQKAGVELPKRSPAFVQQETERKRLLEITELAARFFEKQLSSKAGAAAKEYLQKRGVSNESFAAWRIGYAPGTKRSMLDFLVQQGYREQEIGRAGLLVRGEQGVFDRFRSRIMFPVFNLQGEVMGFGGRIFGKEDKDMAKYVNTPNTPLYDKGRILYGLDKAKLEVRKQDSCVLVEGYMDAILVSQAGTKNVVATSGTALTSFHLQLLRRYSENLVLAFDMDIAGDTATKRGIELSMAEGFLVKIVRLTEGKDPAEAAHNPESWHLALDRATSIIDYYFESTFSSFNKRTLDGKSKAASLLLSVIFKLPNKIVQSHWIQRLAEELGVREEAVREELAKVKAEPRLQRTNAPFALSAREKKGRRELIEERILVLVFCDPGNLKQLKEEDVRQMSLTMQEIVAGLQQAENLEFSSLEQVFSQTNLQTVRHAALLAELEKGEEELKDEFSLCLKSLAIFSLKGRLEEIMREIKKAEGEQELSRIDLLLREFQEIAKELTVPPTP</sequence>
<dbReference type="Gene3D" id="3.90.980.10">
    <property type="entry name" value="DNA primase, catalytic core, N-terminal domain"/>
    <property type="match status" value="1"/>
</dbReference>
<evidence type="ECO:0000313" key="17">
    <source>
        <dbReference type="EMBL" id="OHA65995.1"/>
    </source>
</evidence>
<dbReference type="PIRSF" id="PIRSF002811">
    <property type="entry name" value="DnaG"/>
    <property type="match status" value="1"/>
</dbReference>
<dbReference type="EMBL" id="MHTT01000008">
    <property type="protein sequence ID" value="OHA65995.1"/>
    <property type="molecule type" value="Genomic_DNA"/>
</dbReference>
<dbReference type="EC" id="2.7.7.101" evidence="12"/>
<evidence type="ECO:0000256" key="8">
    <source>
        <dbReference type="ARBA" id="ARBA00022833"/>
    </source>
</evidence>
<dbReference type="InterPro" id="IPR019475">
    <property type="entry name" value="DNA_primase_DnaB-bd"/>
</dbReference>
<dbReference type="Pfam" id="PF10410">
    <property type="entry name" value="DnaB_bind"/>
    <property type="match status" value="1"/>
</dbReference>
<proteinExistence type="inferred from homology"/>
<dbReference type="InterPro" id="IPR030846">
    <property type="entry name" value="DnaG_bac"/>
</dbReference>
<dbReference type="NCBIfam" id="TIGR01391">
    <property type="entry name" value="dnaG"/>
    <property type="match status" value="1"/>
</dbReference>
<keyword evidence="9" id="KW-0460">Magnesium</keyword>
<dbReference type="GO" id="GO:0003677">
    <property type="term" value="F:DNA binding"/>
    <property type="evidence" value="ECO:0007669"/>
    <property type="project" value="UniProtKB-KW"/>
</dbReference>
<evidence type="ECO:0000259" key="16">
    <source>
        <dbReference type="PROSITE" id="PS50880"/>
    </source>
</evidence>
<dbReference type="InterPro" id="IPR034151">
    <property type="entry name" value="TOPRIM_DnaG_bac"/>
</dbReference>
<reference evidence="17 18" key="1">
    <citation type="journal article" date="2016" name="Nat. Commun.">
        <title>Thousands of microbial genomes shed light on interconnected biogeochemical processes in an aquifer system.</title>
        <authorList>
            <person name="Anantharaman K."/>
            <person name="Brown C.T."/>
            <person name="Hug L.A."/>
            <person name="Sharon I."/>
            <person name="Castelle C.J."/>
            <person name="Probst A.J."/>
            <person name="Thomas B.C."/>
            <person name="Singh A."/>
            <person name="Wilkins M.J."/>
            <person name="Karaoz U."/>
            <person name="Brodie E.L."/>
            <person name="Williams K.H."/>
            <person name="Hubbard S.S."/>
            <person name="Banfield J.F."/>
        </authorList>
    </citation>
    <scope>NUCLEOTIDE SEQUENCE [LARGE SCALE GENOMIC DNA]</scope>
</reference>
<protein>
    <recommendedName>
        <fullName evidence="12 13">DNA primase</fullName>
        <ecNumber evidence="12">2.7.7.101</ecNumber>
    </recommendedName>
</protein>
<dbReference type="InterPro" id="IPR002694">
    <property type="entry name" value="Znf_CHC2"/>
</dbReference>
<comment type="caution">
    <text evidence="17">The sequence shown here is derived from an EMBL/GenBank/DDBJ whole genome shotgun (WGS) entry which is preliminary data.</text>
</comment>
<evidence type="ECO:0000256" key="11">
    <source>
        <dbReference type="ARBA" id="ARBA00023163"/>
    </source>
</evidence>
<feature type="coiled-coil region" evidence="15">
    <location>
        <begin position="540"/>
        <end position="567"/>
    </location>
</feature>
<keyword evidence="11 12" id="KW-0804">Transcription</keyword>
<keyword evidence="4 12" id="KW-0548">Nucleotidyltransferase</keyword>
<comment type="subunit">
    <text evidence="12">Monomer. Interacts with DnaB.</text>
</comment>
<evidence type="ECO:0000256" key="7">
    <source>
        <dbReference type="ARBA" id="ARBA00022771"/>
    </source>
</evidence>
<dbReference type="GO" id="GO:0008270">
    <property type="term" value="F:zinc ion binding"/>
    <property type="evidence" value="ECO:0007669"/>
    <property type="project" value="UniProtKB-UniRule"/>
</dbReference>
<evidence type="ECO:0000256" key="4">
    <source>
        <dbReference type="ARBA" id="ARBA00022695"/>
    </source>
</evidence>
<dbReference type="PANTHER" id="PTHR30313">
    <property type="entry name" value="DNA PRIMASE"/>
    <property type="match status" value="1"/>
</dbReference>
<evidence type="ECO:0000256" key="2">
    <source>
        <dbReference type="ARBA" id="ARBA00022515"/>
    </source>
</evidence>
<dbReference type="SMART" id="SM00400">
    <property type="entry name" value="ZnF_CHCC"/>
    <property type="match status" value="1"/>
</dbReference>
<dbReference type="Pfam" id="PF13155">
    <property type="entry name" value="Toprim_2"/>
    <property type="match status" value="1"/>
</dbReference>
<dbReference type="FunFam" id="3.90.580.10:FF:000001">
    <property type="entry name" value="DNA primase"/>
    <property type="match status" value="1"/>
</dbReference>
<evidence type="ECO:0000256" key="10">
    <source>
        <dbReference type="ARBA" id="ARBA00023125"/>
    </source>
</evidence>
<dbReference type="Proteomes" id="UP000178065">
    <property type="component" value="Unassembled WGS sequence"/>
</dbReference>
<dbReference type="InterPro" id="IPR050219">
    <property type="entry name" value="DnaG_primase"/>
</dbReference>
<dbReference type="InterPro" id="IPR036977">
    <property type="entry name" value="DNA_primase_Znf_CHC2"/>
</dbReference>
<gene>
    <name evidence="12" type="primary">dnaG</name>
    <name evidence="17" type="ORF">A2672_00185</name>
</gene>
<accession>A0A1G2QZE6</accession>
<evidence type="ECO:0000313" key="18">
    <source>
        <dbReference type="Proteomes" id="UP000178065"/>
    </source>
</evidence>
<dbReference type="SUPFAM" id="SSF56731">
    <property type="entry name" value="DNA primase core"/>
    <property type="match status" value="1"/>
</dbReference>
<keyword evidence="6 12" id="KW-0479">Metal-binding</keyword>
<dbReference type="Pfam" id="PF08275">
    <property type="entry name" value="DNAG_N"/>
    <property type="match status" value="1"/>
</dbReference>
<dbReference type="GO" id="GO:0003899">
    <property type="term" value="F:DNA-directed RNA polymerase activity"/>
    <property type="evidence" value="ECO:0007669"/>
    <property type="project" value="UniProtKB-UniRule"/>
</dbReference>
<dbReference type="GO" id="GO:1990077">
    <property type="term" value="C:primosome complex"/>
    <property type="evidence" value="ECO:0007669"/>
    <property type="project" value="UniProtKB-KW"/>
</dbReference>
<feature type="domain" description="Toprim" evidence="16">
    <location>
        <begin position="255"/>
        <end position="338"/>
    </location>
</feature>
<dbReference type="PANTHER" id="PTHR30313:SF2">
    <property type="entry name" value="DNA PRIMASE"/>
    <property type="match status" value="1"/>
</dbReference>
<dbReference type="STRING" id="1802448.A2672_00185"/>